<gene>
    <name evidence="4" type="ORF">ACFOHJ_19240</name>
</gene>
<protein>
    <submittedName>
        <fullName evidence="4">Alkaline phosphatase family protein</fullName>
    </submittedName>
</protein>
<evidence type="ECO:0000256" key="2">
    <source>
        <dbReference type="ARBA" id="ARBA00022801"/>
    </source>
</evidence>
<accession>A0ABV7KH75</accession>
<evidence type="ECO:0000256" key="1">
    <source>
        <dbReference type="ARBA" id="ARBA00022723"/>
    </source>
</evidence>
<dbReference type="PANTHER" id="PTHR45953">
    <property type="entry name" value="IDURONATE 2-SULFATASE"/>
    <property type="match status" value="1"/>
</dbReference>
<keyword evidence="1" id="KW-0479">Metal-binding</keyword>
<reference evidence="5" key="1">
    <citation type="journal article" date="2019" name="Int. J. Syst. Evol. Microbiol.">
        <title>The Global Catalogue of Microorganisms (GCM) 10K type strain sequencing project: providing services to taxonomists for standard genome sequencing and annotation.</title>
        <authorList>
            <consortium name="The Broad Institute Genomics Platform"/>
            <consortium name="The Broad Institute Genome Sequencing Center for Infectious Disease"/>
            <person name="Wu L."/>
            <person name="Ma J."/>
        </authorList>
    </citation>
    <scope>NUCLEOTIDE SEQUENCE [LARGE SCALE GENOMIC DNA]</scope>
    <source>
        <strain evidence="5">KCTC 52165</strain>
    </source>
</reference>
<dbReference type="CDD" id="cd16028">
    <property type="entry name" value="PMH"/>
    <property type="match status" value="1"/>
</dbReference>
<dbReference type="EMBL" id="JBHRTK010000022">
    <property type="protein sequence ID" value="MFC3208361.1"/>
    <property type="molecule type" value="Genomic_DNA"/>
</dbReference>
<evidence type="ECO:0000259" key="3">
    <source>
        <dbReference type="Pfam" id="PF00884"/>
    </source>
</evidence>
<keyword evidence="5" id="KW-1185">Reference proteome</keyword>
<dbReference type="InterPro" id="IPR017850">
    <property type="entry name" value="Alkaline_phosphatase_core_sf"/>
</dbReference>
<sequence length="517" mass="58553">MPTRRPNVLFICADQWRADCISALGHPNVKTPNLDALAADGVLFRNHFGQCTPCGPSRTSVLTGLYLMNHRSGRNGTPLDARHTNLALEARKAGYEPTLFGYTDTSIDPRGKDPNDPALTGYDKGVMPGFVTPLHLPDDMAPWVADLAAKGYDVRNGRDDAFKPKTPFDKPEDRGFRFIPTVFPAAHSETAFLTDAFLKWLSVRSDKPWFAHFVFYRPHPPLIAPEPYNRAVHPKDVVFPQRTATVEEEKRQHPLLAYELDRISQPGRYDEHSPLDPVAADDLEIRQMRAAYYGLVAEVDHHLGRIIEHLKATGEYERTLIIVTSDHAEMLGEHYVWGKEIYFDQAFRLPLVIRDPRPDADATRGTRVEAFTEAVDIMPTILDWVGLKAPRSCDGRSLVPFLRGEAPEDWRDAVFFEHDFRNVKTQAAETALGISSDECSYAVIRDGRYKYVHFAALPPLLFDMVEDPHETRNLADRPEMAATVLHYAQRMLSWRLSHAERTLTNMQLTKDGVFSRP</sequence>
<evidence type="ECO:0000313" key="4">
    <source>
        <dbReference type="EMBL" id="MFC3208361.1"/>
    </source>
</evidence>
<evidence type="ECO:0000313" key="5">
    <source>
        <dbReference type="Proteomes" id="UP001595583"/>
    </source>
</evidence>
<feature type="domain" description="Sulfatase N-terminal" evidence="3">
    <location>
        <begin position="6"/>
        <end position="386"/>
    </location>
</feature>
<organism evidence="4 5">
    <name type="scientific">Aquamicrobium soli</name>
    <dbReference type="NCBI Taxonomy" id="1811518"/>
    <lineage>
        <taxon>Bacteria</taxon>
        <taxon>Pseudomonadati</taxon>
        <taxon>Pseudomonadota</taxon>
        <taxon>Alphaproteobacteria</taxon>
        <taxon>Hyphomicrobiales</taxon>
        <taxon>Phyllobacteriaceae</taxon>
        <taxon>Aquamicrobium</taxon>
    </lineage>
</organism>
<name>A0ABV7KH75_9HYPH</name>
<dbReference type="Proteomes" id="UP001595583">
    <property type="component" value="Unassembled WGS sequence"/>
</dbReference>
<dbReference type="SUPFAM" id="SSF53649">
    <property type="entry name" value="Alkaline phosphatase-like"/>
    <property type="match status" value="1"/>
</dbReference>
<keyword evidence="2" id="KW-0378">Hydrolase</keyword>
<proteinExistence type="predicted"/>
<dbReference type="RefSeq" id="WP_378223545.1">
    <property type="nucleotide sequence ID" value="NZ_JBHRTK010000022.1"/>
</dbReference>
<dbReference type="InterPro" id="IPR000917">
    <property type="entry name" value="Sulfatase_N"/>
</dbReference>
<dbReference type="Pfam" id="PF00884">
    <property type="entry name" value="Sulfatase"/>
    <property type="match status" value="1"/>
</dbReference>
<comment type="caution">
    <text evidence="4">The sequence shown here is derived from an EMBL/GenBank/DDBJ whole genome shotgun (WGS) entry which is preliminary data.</text>
</comment>
<dbReference type="PANTHER" id="PTHR45953:SF1">
    <property type="entry name" value="IDURONATE 2-SULFATASE"/>
    <property type="match status" value="1"/>
</dbReference>
<dbReference type="Gene3D" id="3.40.720.10">
    <property type="entry name" value="Alkaline Phosphatase, subunit A"/>
    <property type="match status" value="1"/>
</dbReference>